<evidence type="ECO:0000256" key="1">
    <source>
        <dbReference type="ARBA" id="ARBA00023054"/>
    </source>
</evidence>
<evidence type="ECO:0000256" key="2">
    <source>
        <dbReference type="SAM" id="Coils"/>
    </source>
</evidence>
<feature type="domain" description="Trichohyalin-plectin-homology" evidence="3">
    <location>
        <begin position="7"/>
        <end position="96"/>
    </location>
</feature>
<dbReference type="EMBL" id="SNRW01024118">
    <property type="protein sequence ID" value="KAA6362511.1"/>
    <property type="molecule type" value="Genomic_DNA"/>
</dbReference>
<sequence length="100" mass="11843">MSNPGIAEDDRIRAFQAEKDRQFELNEAIKQQKKDEEANNQAKVLDEITKEKLEREELEMLSEQIDLEEEERKQRDKDKAAAEKAVRTKIQLQEAEVEWK</sequence>
<feature type="non-terminal residue" evidence="4">
    <location>
        <position position="100"/>
    </location>
</feature>
<name>A0A5J4TY02_9EUKA</name>
<dbReference type="InterPro" id="IPR043597">
    <property type="entry name" value="TPH_dom"/>
</dbReference>
<dbReference type="OrthoDB" id="197839at2759"/>
<evidence type="ECO:0000313" key="4">
    <source>
        <dbReference type="EMBL" id="KAA6362511.1"/>
    </source>
</evidence>
<keyword evidence="1 2" id="KW-0175">Coiled coil</keyword>
<protein>
    <recommendedName>
        <fullName evidence="3">Trichohyalin-plectin-homology domain-containing protein</fullName>
    </recommendedName>
</protein>
<dbReference type="Pfam" id="PF13868">
    <property type="entry name" value="TPH"/>
    <property type="match status" value="1"/>
</dbReference>
<dbReference type="Proteomes" id="UP000324800">
    <property type="component" value="Unassembled WGS sequence"/>
</dbReference>
<feature type="coiled-coil region" evidence="2">
    <location>
        <begin position="50"/>
        <end position="78"/>
    </location>
</feature>
<proteinExistence type="predicted"/>
<evidence type="ECO:0000259" key="3">
    <source>
        <dbReference type="Pfam" id="PF13868"/>
    </source>
</evidence>
<comment type="caution">
    <text evidence="4">The sequence shown here is derived from an EMBL/GenBank/DDBJ whole genome shotgun (WGS) entry which is preliminary data.</text>
</comment>
<accession>A0A5J4TY02</accession>
<organism evidence="4 5">
    <name type="scientific">Streblomastix strix</name>
    <dbReference type="NCBI Taxonomy" id="222440"/>
    <lineage>
        <taxon>Eukaryota</taxon>
        <taxon>Metamonada</taxon>
        <taxon>Preaxostyla</taxon>
        <taxon>Oxymonadida</taxon>
        <taxon>Streblomastigidae</taxon>
        <taxon>Streblomastix</taxon>
    </lineage>
</organism>
<dbReference type="AlphaFoldDB" id="A0A5J4TY02"/>
<reference evidence="4 5" key="1">
    <citation type="submission" date="2019-03" db="EMBL/GenBank/DDBJ databases">
        <title>Single cell metagenomics reveals metabolic interactions within the superorganism composed of flagellate Streblomastix strix and complex community of Bacteroidetes bacteria on its surface.</title>
        <authorList>
            <person name="Treitli S.C."/>
            <person name="Kolisko M."/>
            <person name="Husnik F."/>
            <person name="Keeling P."/>
            <person name="Hampl V."/>
        </authorList>
    </citation>
    <scope>NUCLEOTIDE SEQUENCE [LARGE SCALE GENOMIC DNA]</scope>
    <source>
        <strain evidence="4">ST1C</strain>
    </source>
</reference>
<gene>
    <name evidence="4" type="ORF">EZS28_041962</name>
</gene>
<evidence type="ECO:0000313" key="5">
    <source>
        <dbReference type="Proteomes" id="UP000324800"/>
    </source>
</evidence>